<dbReference type="Gene3D" id="2.30.30.140">
    <property type="match status" value="3"/>
</dbReference>
<accession>A0A553NTE8</accession>
<reference evidence="3 4" key="1">
    <citation type="journal article" date="2018" name="Nat. Ecol. Evol.">
        <title>Genomic signatures of mitonuclear coevolution across populations of Tigriopus californicus.</title>
        <authorList>
            <person name="Barreto F.S."/>
            <person name="Watson E.T."/>
            <person name="Lima T.G."/>
            <person name="Willett C.S."/>
            <person name="Edmands S."/>
            <person name="Li W."/>
            <person name="Burton R.S."/>
        </authorList>
    </citation>
    <scope>NUCLEOTIDE SEQUENCE [LARGE SCALE GENOMIC DNA]</scope>
    <source>
        <strain evidence="3 4">San Diego</strain>
    </source>
</reference>
<dbReference type="SMART" id="SM00333">
    <property type="entry name" value="TUDOR"/>
    <property type="match status" value="2"/>
</dbReference>
<evidence type="ECO:0000313" key="4">
    <source>
        <dbReference type="Proteomes" id="UP000318571"/>
    </source>
</evidence>
<evidence type="ECO:0000259" key="2">
    <source>
        <dbReference type="PROSITE" id="PS50304"/>
    </source>
</evidence>
<dbReference type="STRING" id="6832.A0A553NTE8"/>
<comment type="caution">
    <text evidence="3">The sequence shown here is derived from an EMBL/GenBank/DDBJ whole genome shotgun (WGS) entry which is preliminary data.</text>
</comment>
<organism evidence="3 4">
    <name type="scientific">Tigriopus californicus</name>
    <name type="common">Marine copepod</name>
    <dbReference type="NCBI Taxonomy" id="6832"/>
    <lineage>
        <taxon>Eukaryota</taxon>
        <taxon>Metazoa</taxon>
        <taxon>Ecdysozoa</taxon>
        <taxon>Arthropoda</taxon>
        <taxon>Crustacea</taxon>
        <taxon>Multicrustacea</taxon>
        <taxon>Hexanauplia</taxon>
        <taxon>Copepoda</taxon>
        <taxon>Harpacticoida</taxon>
        <taxon>Harpacticidae</taxon>
        <taxon>Tigriopus</taxon>
    </lineage>
</organism>
<dbReference type="AlphaFoldDB" id="A0A553NTE8"/>
<dbReference type="Gene3D" id="2.40.50.90">
    <property type="match status" value="1"/>
</dbReference>
<dbReference type="InterPro" id="IPR002999">
    <property type="entry name" value="Tudor"/>
</dbReference>
<protein>
    <recommendedName>
        <fullName evidence="2">Tudor domain-containing protein</fullName>
    </recommendedName>
</protein>
<feature type="domain" description="Tudor" evidence="2">
    <location>
        <begin position="86"/>
        <end position="146"/>
    </location>
</feature>
<dbReference type="EMBL" id="VCGU01000010">
    <property type="protein sequence ID" value="TRY68707.1"/>
    <property type="molecule type" value="Genomic_DNA"/>
</dbReference>
<sequence>MERRVPAVSIDPCLLCRAPNSKQDGNVPCQRIVLECSGQFCLTCLERLIQAAKSSGYHLYPNDVDNIQRDLIDLVENNTSHQVIDVVEPGMFLAVRSVIDRNIYRAKVVSVTKELEKVKVRYVDFGNTEDVSMESTWPMTDKLSDYPIQSVECFLNLKNPITSWPEDVSEAFFLMIKDDKMSMVISDIEESSGKAAVNITLRGNKNFNAEVESYFSHQMRQDSSDCDGPSRSSEVVRTEPMPSLDLGSPVPPKSYSLVVTHVESPDAIYVRLKHLDNLWEAFNLQIQKILSSEQNYGLHQLHMGQIVGVNDQGHYFRGTVTSIKNREYQVFLLDKGPIICTSKRYLTPLPKQLKRTNAFCVRVKLAGLTPLGTSDQSWSITAKEKFCDYMKPIICVEGYPVGEIDEKVKQIEMDLTYEVIEMEDAFEPAVAKTISIKTFLHEKGFAMLANPSALSNNTAKSTNLTLSSCGSVAIQDDLGENFSEDRPIQVLTGSDQSPGKPMWPSPIMIEERVFDAKVTFIDTEGQIYVQTQEQQNMAQDLTQCLEAFVQNLDEREIALDQEKLWNVGDIGIAPYPQADLVPGWFRFVVFEINKENDNEAAVCFVDYGEHKELDLRTVISRFPKKAMEIPILALRCKLAKIVPIDSFYPTEFLNAVHAEIVEKDVTIKVAKKGSTFPIPAVIKLKINNDLEINLARDFKNRGQAWPATEELWYDSKAIQRQEKIALYIQPTTMERN</sequence>
<dbReference type="InterPro" id="IPR035437">
    <property type="entry name" value="SNase_OB-fold_sf"/>
</dbReference>
<dbReference type="PANTHER" id="PTHR16442:SF1">
    <property type="entry name" value="RING FINGER PROTEIN 17"/>
    <property type="match status" value="1"/>
</dbReference>
<feature type="region of interest" description="Disordered" evidence="1">
    <location>
        <begin position="219"/>
        <end position="243"/>
    </location>
</feature>
<dbReference type="GO" id="GO:0005737">
    <property type="term" value="C:cytoplasm"/>
    <property type="evidence" value="ECO:0007669"/>
    <property type="project" value="UniProtKB-ARBA"/>
</dbReference>
<dbReference type="SUPFAM" id="SSF63748">
    <property type="entry name" value="Tudor/PWWP/MBT"/>
    <property type="match status" value="3"/>
</dbReference>
<proteinExistence type="predicted"/>
<gene>
    <name evidence="3" type="ORF">TCAL_15099</name>
</gene>
<evidence type="ECO:0000313" key="3">
    <source>
        <dbReference type="EMBL" id="TRY68707.1"/>
    </source>
</evidence>
<evidence type="ECO:0000256" key="1">
    <source>
        <dbReference type="SAM" id="MobiDB-lite"/>
    </source>
</evidence>
<name>A0A553NTE8_TIGCA</name>
<keyword evidence="4" id="KW-1185">Reference proteome</keyword>
<dbReference type="Pfam" id="PF00567">
    <property type="entry name" value="TUDOR"/>
    <property type="match status" value="3"/>
</dbReference>
<dbReference type="Proteomes" id="UP000318571">
    <property type="component" value="Chromosome 1"/>
</dbReference>
<dbReference type="PANTHER" id="PTHR16442">
    <property type="entry name" value="RING FINGER PROTEIN 17"/>
    <property type="match status" value="1"/>
</dbReference>
<dbReference type="PROSITE" id="PS50304">
    <property type="entry name" value="TUDOR"/>
    <property type="match status" value="1"/>
</dbReference>